<feature type="compositionally biased region" description="Basic residues" evidence="1">
    <location>
        <begin position="17"/>
        <end position="26"/>
    </location>
</feature>
<comment type="caution">
    <text evidence="2">The sequence shown here is derived from an EMBL/GenBank/DDBJ whole genome shotgun (WGS) entry which is preliminary data.</text>
</comment>
<evidence type="ECO:0000256" key="1">
    <source>
        <dbReference type="SAM" id="MobiDB-lite"/>
    </source>
</evidence>
<dbReference type="EMBL" id="PZQS01000007">
    <property type="protein sequence ID" value="PVD27405.1"/>
    <property type="molecule type" value="Genomic_DNA"/>
</dbReference>
<reference evidence="2 3" key="1">
    <citation type="submission" date="2018-04" db="EMBL/GenBank/DDBJ databases">
        <title>The genome of golden apple snail Pomacea canaliculata provides insight into stress tolerance and invasive adaptation.</title>
        <authorList>
            <person name="Liu C."/>
            <person name="Liu B."/>
            <person name="Ren Y."/>
            <person name="Zhang Y."/>
            <person name="Wang H."/>
            <person name="Li S."/>
            <person name="Jiang F."/>
            <person name="Yin L."/>
            <person name="Zhang G."/>
            <person name="Qian W."/>
            <person name="Fan W."/>
        </authorList>
    </citation>
    <scope>NUCLEOTIDE SEQUENCE [LARGE SCALE GENOMIC DNA]</scope>
    <source>
        <strain evidence="2">SZHN2017</strain>
        <tissue evidence="2">Muscle</tissue>
    </source>
</reference>
<feature type="region of interest" description="Disordered" evidence="1">
    <location>
        <begin position="111"/>
        <end position="133"/>
    </location>
</feature>
<organism evidence="2 3">
    <name type="scientific">Pomacea canaliculata</name>
    <name type="common">Golden apple snail</name>
    <dbReference type="NCBI Taxonomy" id="400727"/>
    <lineage>
        <taxon>Eukaryota</taxon>
        <taxon>Metazoa</taxon>
        <taxon>Spiralia</taxon>
        <taxon>Lophotrochozoa</taxon>
        <taxon>Mollusca</taxon>
        <taxon>Gastropoda</taxon>
        <taxon>Caenogastropoda</taxon>
        <taxon>Architaenioglossa</taxon>
        <taxon>Ampullarioidea</taxon>
        <taxon>Ampullariidae</taxon>
        <taxon>Pomacea</taxon>
    </lineage>
</organism>
<sequence length="133" mass="14422">MSSSGEDGSTCIVKQCTGRRRRRSRAANRESLLSARNEPVGGGGYRTTRSTTTFPAPGMPPDGSGGNLAMRYQKSIPDTGYVSGSSVYYSEPYGTLDDEMKERLRPNPRMCHIPYDIKGGPLDPHAQAPEHSA</sequence>
<dbReference type="OrthoDB" id="10618996at2759"/>
<gene>
    <name evidence="2" type="ORF">C0Q70_12563</name>
</gene>
<accession>A0A2T7P1U8</accession>
<feature type="region of interest" description="Disordered" evidence="1">
    <location>
        <begin position="1"/>
        <end position="71"/>
    </location>
</feature>
<keyword evidence="3" id="KW-1185">Reference proteome</keyword>
<dbReference type="AlphaFoldDB" id="A0A2T7P1U8"/>
<evidence type="ECO:0000313" key="3">
    <source>
        <dbReference type="Proteomes" id="UP000245119"/>
    </source>
</evidence>
<evidence type="ECO:0000313" key="2">
    <source>
        <dbReference type="EMBL" id="PVD27405.1"/>
    </source>
</evidence>
<dbReference type="Proteomes" id="UP000245119">
    <property type="component" value="Linkage Group LG7"/>
</dbReference>
<proteinExistence type="predicted"/>
<protein>
    <submittedName>
        <fullName evidence="2">Uncharacterized protein</fullName>
    </submittedName>
</protein>
<name>A0A2T7P1U8_POMCA</name>